<evidence type="ECO:0000313" key="2">
    <source>
        <dbReference type="Proteomes" id="UP001239111"/>
    </source>
</evidence>
<dbReference type="EMBL" id="CM056741">
    <property type="protein sequence ID" value="KAJ8687804.1"/>
    <property type="molecule type" value="Genomic_DNA"/>
</dbReference>
<reference evidence="1" key="1">
    <citation type="submission" date="2023-04" db="EMBL/GenBank/DDBJ databases">
        <title>A chromosome-level genome assembly of the parasitoid wasp Eretmocerus hayati.</title>
        <authorList>
            <person name="Zhong Y."/>
            <person name="Liu S."/>
            <person name="Liu Y."/>
        </authorList>
    </citation>
    <scope>NUCLEOTIDE SEQUENCE</scope>
    <source>
        <strain evidence="1">ZJU_SS_LIU_2023</strain>
    </source>
</reference>
<name>A0ACC2PW22_9HYME</name>
<evidence type="ECO:0000313" key="1">
    <source>
        <dbReference type="EMBL" id="KAJ8687804.1"/>
    </source>
</evidence>
<accession>A0ACC2PW22</accession>
<dbReference type="Proteomes" id="UP001239111">
    <property type="component" value="Chromosome 1"/>
</dbReference>
<gene>
    <name evidence="1" type="ORF">QAD02_023598</name>
</gene>
<comment type="caution">
    <text evidence="1">The sequence shown here is derived from an EMBL/GenBank/DDBJ whole genome shotgun (WGS) entry which is preliminary data.</text>
</comment>
<organism evidence="1 2">
    <name type="scientific">Eretmocerus hayati</name>
    <dbReference type="NCBI Taxonomy" id="131215"/>
    <lineage>
        <taxon>Eukaryota</taxon>
        <taxon>Metazoa</taxon>
        <taxon>Ecdysozoa</taxon>
        <taxon>Arthropoda</taxon>
        <taxon>Hexapoda</taxon>
        <taxon>Insecta</taxon>
        <taxon>Pterygota</taxon>
        <taxon>Neoptera</taxon>
        <taxon>Endopterygota</taxon>
        <taxon>Hymenoptera</taxon>
        <taxon>Apocrita</taxon>
        <taxon>Proctotrupomorpha</taxon>
        <taxon>Chalcidoidea</taxon>
        <taxon>Aphelinidae</taxon>
        <taxon>Aphelininae</taxon>
        <taxon>Eretmocerus</taxon>
    </lineage>
</organism>
<keyword evidence="2" id="KW-1185">Reference proteome</keyword>
<protein>
    <submittedName>
        <fullName evidence="1">Uncharacterized protein</fullName>
    </submittedName>
</protein>
<proteinExistence type="predicted"/>
<sequence length="138" mass="16278">MSREKPQMLFDSESIQSWYATNTKYALKAGRTDTLTNSPEACIKRDALDRFFFGCLWLTNRRSNRRTNEMVEIPELLQEPSMYMHAYNKVTKGWEHKPGREDIVDNIIKISIGRRMRRMHFVTCPGRRLPMGSLHLVR</sequence>